<evidence type="ECO:0000256" key="1">
    <source>
        <dbReference type="SAM" id="MobiDB-lite"/>
    </source>
</evidence>
<feature type="region of interest" description="Disordered" evidence="1">
    <location>
        <begin position="36"/>
        <end position="89"/>
    </location>
</feature>
<name>A0ABN8YQP0_RANTA</name>
<protein>
    <submittedName>
        <fullName evidence="2">Uncharacterized protein</fullName>
    </submittedName>
</protein>
<dbReference type="Proteomes" id="UP001176941">
    <property type="component" value="Chromosome 21"/>
</dbReference>
<dbReference type="EMBL" id="OX459957">
    <property type="protein sequence ID" value="CAI9163892.1"/>
    <property type="molecule type" value="Genomic_DNA"/>
</dbReference>
<evidence type="ECO:0000313" key="2">
    <source>
        <dbReference type="EMBL" id="CAI9163892.1"/>
    </source>
</evidence>
<feature type="compositionally biased region" description="Polar residues" evidence="1">
    <location>
        <begin position="123"/>
        <end position="134"/>
    </location>
</feature>
<keyword evidence="3" id="KW-1185">Reference proteome</keyword>
<sequence length="134" mass="14268">MSSSWGHLRLMRRPSSDTHSFNETCSWTEQLPQVGASCLPTSRSQRAPSADPRDQARPASTQRVPSCISTSRNRGGAQAGSARRTPVSITGGYCHLPSIGCTAGTTQDVQKTQAHPAGFTVQPDATSGSRSKRL</sequence>
<feature type="region of interest" description="Disordered" evidence="1">
    <location>
        <begin position="107"/>
        <end position="134"/>
    </location>
</feature>
<feature type="region of interest" description="Disordered" evidence="1">
    <location>
        <begin position="1"/>
        <end position="24"/>
    </location>
</feature>
<proteinExistence type="predicted"/>
<reference evidence="2" key="1">
    <citation type="submission" date="2023-04" db="EMBL/GenBank/DDBJ databases">
        <authorList>
            <consortium name="ELIXIR-Norway"/>
        </authorList>
    </citation>
    <scope>NUCLEOTIDE SEQUENCE [LARGE SCALE GENOMIC DNA]</scope>
</reference>
<organism evidence="2 3">
    <name type="scientific">Rangifer tarandus platyrhynchus</name>
    <name type="common">Svalbard reindeer</name>
    <dbReference type="NCBI Taxonomy" id="3082113"/>
    <lineage>
        <taxon>Eukaryota</taxon>
        <taxon>Metazoa</taxon>
        <taxon>Chordata</taxon>
        <taxon>Craniata</taxon>
        <taxon>Vertebrata</taxon>
        <taxon>Euteleostomi</taxon>
        <taxon>Mammalia</taxon>
        <taxon>Eutheria</taxon>
        <taxon>Laurasiatheria</taxon>
        <taxon>Artiodactyla</taxon>
        <taxon>Ruminantia</taxon>
        <taxon>Pecora</taxon>
        <taxon>Cervidae</taxon>
        <taxon>Odocoileinae</taxon>
        <taxon>Rangifer</taxon>
    </lineage>
</organism>
<gene>
    <name evidence="2" type="ORF">MRATA1EN1_LOCUS12854</name>
</gene>
<evidence type="ECO:0000313" key="3">
    <source>
        <dbReference type="Proteomes" id="UP001176941"/>
    </source>
</evidence>
<accession>A0ABN8YQP0</accession>
<feature type="compositionally biased region" description="Polar residues" evidence="1">
    <location>
        <begin position="58"/>
        <end position="73"/>
    </location>
</feature>